<gene>
    <name evidence="1" type="ORF">GCM10023143_12110</name>
</gene>
<dbReference type="EMBL" id="BAABFN010000002">
    <property type="protein sequence ID" value="GAA4306277.1"/>
    <property type="molecule type" value="Genomic_DNA"/>
</dbReference>
<sequence>MDEKNPDMRRYNYMQGALLPVFLLLAVAQQGQAQVLPSFPYSALGVGEFNYNTQGMLSGMGYGVSAVRSGSFLNNANPAAYSALQPHLSLGELSATGLVATLQSGSSTGQSSDFNVSRFAIGIKVNKWWGTSVGLIPVSTMSYQIVDDKAVTGTSKSINSIYEGNGGLHAFYWGNGIKIGNHLSLGVQMNYIFGSLNQMEKIAYDISNPLLTSTQQTFLRNLDFSYGLQYFTPITDRLDMSVGLQYQGRRDLRASYTLSIVSGGDTLSDETMKDDYFTLPDQYRAGIAFTFDDMLTVDFDYIFEKWNDLSVKSNNVSLVNSVSYGLGLQWFPGGKDVPYRRLLQQRLLFEGGVNYNRSYLQIDQKQISDLSLSLGAGLYNRPGNLSLGVGLEVGQKGTMGSGLINESYTKLYLTLIVRNIWLTKHKYY</sequence>
<comment type="caution">
    <text evidence="1">The sequence shown here is derived from an EMBL/GenBank/DDBJ whole genome shotgun (WGS) entry which is preliminary data.</text>
</comment>
<organism evidence="1 2">
    <name type="scientific">Compostibacter hankyongensis</name>
    <dbReference type="NCBI Taxonomy" id="1007089"/>
    <lineage>
        <taxon>Bacteria</taxon>
        <taxon>Pseudomonadati</taxon>
        <taxon>Bacteroidota</taxon>
        <taxon>Chitinophagia</taxon>
        <taxon>Chitinophagales</taxon>
        <taxon>Chitinophagaceae</taxon>
        <taxon>Compostibacter</taxon>
    </lineage>
</organism>
<accession>A0ABP8FL08</accession>
<name>A0ABP8FL08_9BACT</name>
<dbReference type="Proteomes" id="UP001501207">
    <property type="component" value="Unassembled WGS sequence"/>
</dbReference>
<evidence type="ECO:0000313" key="1">
    <source>
        <dbReference type="EMBL" id="GAA4306277.1"/>
    </source>
</evidence>
<proteinExistence type="predicted"/>
<dbReference type="SUPFAM" id="SSF56935">
    <property type="entry name" value="Porins"/>
    <property type="match status" value="1"/>
</dbReference>
<evidence type="ECO:0000313" key="2">
    <source>
        <dbReference type="Proteomes" id="UP001501207"/>
    </source>
</evidence>
<dbReference type="Gene3D" id="2.40.160.60">
    <property type="entry name" value="Outer membrane protein transport protein (OMPP1/FadL/TodX)"/>
    <property type="match status" value="1"/>
</dbReference>
<protein>
    <submittedName>
        <fullName evidence="1">Uncharacterized protein</fullName>
    </submittedName>
</protein>
<reference evidence="2" key="1">
    <citation type="journal article" date="2019" name="Int. J. Syst. Evol. Microbiol.">
        <title>The Global Catalogue of Microorganisms (GCM) 10K type strain sequencing project: providing services to taxonomists for standard genome sequencing and annotation.</title>
        <authorList>
            <consortium name="The Broad Institute Genomics Platform"/>
            <consortium name="The Broad Institute Genome Sequencing Center for Infectious Disease"/>
            <person name="Wu L."/>
            <person name="Ma J."/>
        </authorList>
    </citation>
    <scope>NUCLEOTIDE SEQUENCE [LARGE SCALE GENOMIC DNA]</scope>
    <source>
        <strain evidence="2">JCM 17664</strain>
    </source>
</reference>
<keyword evidence="2" id="KW-1185">Reference proteome</keyword>